<dbReference type="Pfam" id="PF00144">
    <property type="entry name" value="Beta-lactamase"/>
    <property type="match status" value="1"/>
</dbReference>
<dbReference type="Proteomes" id="UP000245468">
    <property type="component" value="Chromosome"/>
</dbReference>
<protein>
    <submittedName>
        <fullName evidence="3">6-aminohexanoate-oligomer exohydrolase</fullName>
        <ecNumber evidence="3">3.5.1.46</ecNumber>
    </submittedName>
</protein>
<dbReference type="KEGG" id="psez:HME7025_01061"/>
<dbReference type="OrthoDB" id="9773047at2"/>
<feature type="signal peptide" evidence="1">
    <location>
        <begin position="1"/>
        <end position="23"/>
    </location>
</feature>
<reference evidence="4" key="1">
    <citation type="submission" date="2018-05" db="EMBL/GenBank/DDBJ databases">
        <title>Pseudarcicella sp. HME7025 Genome sequencing and assembly.</title>
        <authorList>
            <person name="Kim H."/>
            <person name="Kang H."/>
            <person name="Joh K."/>
        </authorList>
    </citation>
    <scope>NUCLEOTIDE SEQUENCE [LARGE SCALE GENOMIC DNA]</scope>
    <source>
        <strain evidence="4">HME7025</strain>
    </source>
</reference>
<feature type="domain" description="Beta-lactamase-related" evidence="2">
    <location>
        <begin position="57"/>
        <end position="328"/>
    </location>
</feature>
<dbReference type="InterPro" id="IPR050789">
    <property type="entry name" value="Diverse_Enzym_Activities"/>
</dbReference>
<dbReference type="GO" id="GO:0019875">
    <property type="term" value="F:6-aminohexanoate-dimer hydrolase activity"/>
    <property type="evidence" value="ECO:0007669"/>
    <property type="project" value="UniProtKB-EC"/>
</dbReference>
<evidence type="ECO:0000313" key="4">
    <source>
        <dbReference type="Proteomes" id="UP000245468"/>
    </source>
</evidence>
<dbReference type="PANTHER" id="PTHR43283:SF7">
    <property type="entry name" value="BETA-LACTAMASE-RELATED DOMAIN-CONTAINING PROTEIN"/>
    <property type="match status" value="1"/>
</dbReference>
<name>A0A2S2DU69_9BACT</name>
<sequence length="514" mass="58097">MKKISFLFCLAWILCLSTSKNLAQGLVRSTPEAEGVSSTAIEQFIDSFDAKKHELHSVMIIRHGKVIAEGWWKPYAANLKHSMYSVSKSWTSTAIGFAVAEKKIQVNDKVIKFFPEYQDLANKPYIADLTIQNLLTMSVGHEVEPLRGVVATQTDWVKGFLSASIAYKPGTKFLYNTLATYMLSAIIQKVTGQKVVDYLAPRLFKPLDIQGVDWEVDPKGINTGGWGIRVKTEDMAKLGQLYLQHGKWKGKQILPASWVEEATSKHIDQDPSASEEKKANSDWLQGYGYQFWRCRNGAFRADGAYGQYIVMMPEQDAVVIITSESHELQDDLNMVWKHLLPAFEKNPLAPNPTAQKHLSNKLRQLQLVAPPQENSVAVTNWSNPLVQLDKNALNVEQIGFQFVGEKLNLQLTDNKQQKHLIPVGHGAWEMTSTEMPGPYLLRAAKANLEGQAPFKVASSYRWINQNTMEITLRFFESPHHWVWTCQVENGQFKMEVKNSFDRLNTIKVSGNVKL</sequence>
<dbReference type="RefSeq" id="WP_109322641.1">
    <property type="nucleotide sequence ID" value="NZ_CP029346.1"/>
</dbReference>
<dbReference type="Gene3D" id="3.40.710.10">
    <property type="entry name" value="DD-peptidase/beta-lactamase superfamily"/>
    <property type="match status" value="1"/>
</dbReference>
<evidence type="ECO:0000259" key="2">
    <source>
        <dbReference type="Pfam" id="PF00144"/>
    </source>
</evidence>
<dbReference type="InterPro" id="IPR001466">
    <property type="entry name" value="Beta-lactam-related"/>
</dbReference>
<proteinExistence type="predicted"/>
<evidence type="ECO:0000256" key="1">
    <source>
        <dbReference type="SAM" id="SignalP"/>
    </source>
</evidence>
<feature type="chain" id="PRO_5015509088" evidence="1">
    <location>
        <begin position="24"/>
        <end position="514"/>
    </location>
</feature>
<keyword evidence="4" id="KW-1185">Reference proteome</keyword>
<dbReference type="PANTHER" id="PTHR43283">
    <property type="entry name" value="BETA-LACTAMASE-RELATED"/>
    <property type="match status" value="1"/>
</dbReference>
<dbReference type="SUPFAM" id="SSF56601">
    <property type="entry name" value="beta-lactamase/transpeptidase-like"/>
    <property type="match status" value="1"/>
</dbReference>
<evidence type="ECO:0000313" key="3">
    <source>
        <dbReference type="EMBL" id="AWL08925.1"/>
    </source>
</evidence>
<organism evidence="3 4">
    <name type="scientific">Aquirufa nivalisilvae</name>
    <dbReference type="NCBI Taxonomy" id="2516557"/>
    <lineage>
        <taxon>Bacteria</taxon>
        <taxon>Pseudomonadati</taxon>
        <taxon>Bacteroidota</taxon>
        <taxon>Cytophagia</taxon>
        <taxon>Cytophagales</taxon>
        <taxon>Flectobacillaceae</taxon>
        <taxon>Aquirufa</taxon>
    </lineage>
</organism>
<dbReference type="EC" id="3.5.1.46" evidence="3"/>
<gene>
    <name evidence="3" type="primary">nylB</name>
    <name evidence="3" type="ORF">HME7025_01061</name>
</gene>
<dbReference type="AlphaFoldDB" id="A0A2S2DU69"/>
<accession>A0A2S2DU69</accession>
<dbReference type="InterPro" id="IPR012338">
    <property type="entry name" value="Beta-lactam/transpept-like"/>
</dbReference>
<dbReference type="EMBL" id="CP029346">
    <property type="protein sequence ID" value="AWL08925.1"/>
    <property type="molecule type" value="Genomic_DNA"/>
</dbReference>
<keyword evidence="1" id="KW-0732">Signal</keyword>
<keyword evidence="3" id="KW-0378">Hydrolase</keyword>